<protein>
    <submittedName>
        <fullName evidence="5">L-alanine-DL-glutamate epimerase-like enolase superfamily enzyme</fullName>
    </submittedName>
</protein>
<dbReference type="InterPro" id="IPR029065">
    <property type="entry name" value="Enolase_C-like"/>
</dbReference>
<reference evidence="5 6" key="1">
    <citation type="submission" date="2020-08" db="EMBL/GenBank/DDBJ databases">
        <title>Genomic Encyclopedia of Type Strains, Phase IV (KMG-IV): sequencing the most valuable type-strain genomes for metagenomic binning, comparative biology and taxonomic classification.</title>
        <authorList>
            <person name="Goeker M."/>
        </authorList>
    </citation>
    <scope>NUCLEOTIDE SEQUENCE [LARGE SCALE GENOMIC DNA]</scope>
    <source>
        <strain evidence="5 6">DSM 103725</strain>
    </source>
</reference>
<dbReference type="Pfam" id="PF02746">
    <property type="entry name" value="MR_MLE_N"/>
    <property type="match status" value="1"/>
</dbReference>
<keyword evidence="3" id="KW-0460">Magnesium</keyword>
<dbReference type="InterPro" id="IPR018110">
    <property type="entry name" value="Mandel_Rmase/mucon_lact_enz_CS"/>
</dbReference>
<proteinExistence type="predicted"/>
<dbReference type="Gene3D" id="3.30.390.10">
    <property type="entry name" value="Enolase-like, N-terminal domain"/>
    <property type="match status" value="1"/>
</dbReference>
<dbReference type="PANTHER" id="PTHR13794:SF58">
    <property type="entry name" value="MITOCHONDRIAL ENOLASE SUPERFAMILY MEMBER 1"/>
    <property type="match status" value="1"/>
</dbReference>
<dbReference type="InterPro" id="IPR013342">
    <property type="entry name" value="Mandelate_racemase_C"/>
</dbReference>
<keyword evidence="2" id="KW-0479">Metal-binding</keyword>
<evidence type="ECO:0000256" key="2">
    <source>
        <dbReference type="ARBA" id="ARBA00022723"/>
    </source>
</evidence>
<dbReference type="InterPro" id="IPR034382">
    <property type="entry name" value="AHGA_cycloisomerase"/>
</dbReference>
<dbReference type="SFLD" id="SFLDG00179">
    <property type="entry name" value="mandelate_racemase"/>
    <property type="match status" value="1"/>
</dbReference>
<dbReference type="InterPro" id="IPR036849">
    <property type="entry name" value="Enolase-like_C_sf"/>
</dbReference>
<dbReference type="GO" id="GO:0000287">
    <property type="term" value="F:magnesium ion binding"/>
    <property type="evidence" value="ECO:0007669"/>
    <property type="project" value="TreeGrafter"/>
</dbReference>
<evidence type="ECO:0000313" key="5">
    <source>
        <dbReference type="EMBL" id="MBB6431214.1"/>
    </source>
</evidence>
<dbReference type="GO" id="GO:0016836">
    <property type="term" value="F:hydro-lyase activity"/>
    <property type="evidence" value="ECO:0007669"/>
    <property type="project" value="TreeGrafter"/>
</dbReference>
<evidence type="ECO:0000256" key="3">
    <source>
        <dbReference type="ARBA" id="ARBA00022842"/>
    </source>
</evidence>
<dbReference type="Gene3D" id="3.20.20.120">
    <property type="entry name" value="Enolase-like C-terminal domain"/>
    <property type="match status" value="1"/>
</dbReference>
<dbReference type="SFLD" id="SFLDS00001">
    <property type="entry name" value="Enolase"/>
    <property type="match status" value="1"/>
</dbReference>
<dbReference type="CDD" id="cd03316">
    <property type="entry name" value="MR_like"/>
    <property type="match status" value="1"/>
</dbReference>
<dbReference type="InterPro" id="IPR013341">
    <property type="entry name" value="Mandelate_racemase_N_dom"/>
</dbReference>
<evidence type="ECO:0000256" key="1">
    <source>
        <dbReference type="ARBA" id="ARBA00001946"/>
    </source>
</evidence>
<dbReference type="Pfam" id="PF13378">
    <property type="entry name" value="MR_MLE_C"/>
    <property type="match status" value="1"/>
</dbReference>
<dbReference type="SFLD" id="SFLDF00557">
    <property type="entry name" value="3_6-anhydro-alpha-L-galactonat"/>
    <property type="match status" value="1"/>
</dbReference>
<dbReference type="InterPro" id="IPR046945">
    <property type="entry name" value="RHMD-like"/>
</dbReference>
<keyword evidence="6" id="KW-1185">Reference proteome</keyword>
<dbReference type="EMBL" id="JACHGY010000001">
    <property type="protein sequence ID" value="MBB6431214.1"/>
    <property type="molecule type" value="Genomic_DNA"/>
</dbReference>
<organism evidence="5 6">
    <name type="scientific">Algisphaera agarilytica</name>
    <dbReference type="NCBI Taxonomy" id="1385975"/>
    <lineage>
        <taxon>Bacteria</taxon>
        <taxon>Pseudomonadati</taxon>
        <taxon>Planctomycetota</taxon>
        <taxon>Phycisphaerae</taxon>
        <taxon>Phycisphaerales</taxon>
        <taxon>Phycisphaeraceae</taxon>
        <taxon>Algisphaera</taxon>
    </lineage>
</organism>
<dbReference type="RefSeq" id="WP_184678700.1">
    <property type="nucleotide sequence ID" value="NZ_JACHGY010000001.1"/>
</dbReference>
<sequence>MSTLIRDVDVRNYRVPLPKVLCDAKHGTHTHFEIVTVTVRLADGSTGTGYTYTGGRGGQSIATLIELDLAPGLVGKDAADIEGIYDWMEWHLHYVGRGGIVAFATSAVDIALWDAKAKREGLPLWKLVGGDSPECNAYYGGIDLAYTLDELVDSIKQRLDLGFQGVKIKVGQPTLAQDLERVEAIRNLVGPDIRFMVDANYSMSVEGAIEAAKAFRAYDLMWFEEPTLPDLYHAYARIGRESGMPLAMGENLHTLHEFGYAFEQANLSFIQPDASNCGGITSWLRVAEMSKAHDIPVCSHGMHELHVSLVASQPHGGWMEWHSFPIDEYSTLPITLRDGKAVASDEPGIGVAFDWKKLKPYLASQKVISEPS</sequence>
<dbReference type="SUPFAM" id="SSF54826">
    <property type="entry name" value="Enolase N-terminal domain-like"/>
    <property type="match status" value="1"/>
</dbReference>
<comment type="caution">
    <text evidence="5">The sequence shown here is derived from an EMBL/GenBank/DDBJ whole genome shotgun (WGS) entry which is preliminary data.</text>
</comment>
<evidence type="ECO:0000313" key="6">
    <source>
        <dbReference type="Proteomes" id="UP000541810"/>
    </source>
</evidence>
<dbReference type="PROSITE" id="PS00908">
    <property type="entry name" value="MR_MLE_1"/>
    <property type="match status" value="1"/>
</dbReference>
<dbReference type="SMART" id="SM00922">
    <property type="entry name" value="MR_MLE"/>
    <property type="match status" value="1"/>
</dbReference>
<dbReference type="PANTHER" id="PTHR13794">
    <property type="entry name" value="ENOLASE SUPERFAMILY, MANDELATE RACEMASE"/>
    <property type="match status" value="1"/>
</dbReference>
<accession>A0A7X0HB88</accession>
<dbReference type="SUPFAM" id="SSF51604">
    <property type="entry name" value="Enolase C-terminal domain-like"/>
    <property type="match status" value="1"/>
</dbReference>
<comment type="cofactor">
    <cofactor evidence="1">
        <name>Mg(2+)</name>
        <dbReference type="ChEBI" id="CHEBI:18420"/>
    </cofactor>
</comment>
<name>A0A7X0HB88_9BACT</name>
<dbReference type="InterPro" id="IPR029017">
    <property type="entry name" value="Enolase-like_N"/>
</dbReference>
<evidence type="ECO:0000259" key="4">
    <source>
        <dbReference type="SMART" id="SM00922"/>
    </source>
</evidence>
<dbReference type="GO" id="GO:0016853">
    <property type="term" value="F:isomerase activity"/>
    <property type="evidence" value="ECO:0007669"/>
    <property type="project" value="InterPro"/>
</dbReference>
<dbReference type="GO" id="GO:0019388">
    <property type="term" value="P:galactose catabolic process"/>
    <property type="evidence" value="ECO:0007669"/>
    <property type="project" value="InterPro"/>
</dbReference>
<dbReference type="Proteomes" id="UP000541810">
    <property type="component" value="Unassembled WGS sequence"/>
</dbReference>
<gene>
    <name evidence="5" type="ORF">HNQ40_003020</name>
</gene>
<dbReference type="AlphaFoldDB" id="A0A7X0HB88"/>
<dbReference type="GO" id="GO:0009063">
    <property type="term" value="P:amino acid catabolic process"/>
    <property type="evidence" value="ECO:0007669"/>
    <property type="project" value="InterPro"/>
</dbReference>
<feature type="domain" description="Mandelate racemase/muconate lactonizing enzyme C-terminal" evidence="4">
    <location>
        <begin position="148"/>
        <end position="245"/>
    </location>
</feature>